<dbReference type="PANTHER" id="PTHR36617">
    <property type="entry name" value="PROTEIN, PUTATIVE-RELATED"/>
    <property type="match status" value="1"/>
</dbReference>
<evidence type="ECO:0000313" key="2">
    <source>
        <dbReference type="EMBL" id="RVW44210.1"/>
    </source>
</evidence>
<proteinExistence type="predicted"/>
<dbReference type="Proteomes" id="UP000288805">
    <property type="component" value="Unassembled WGS sequence"/>
</dbReference>
<dbReference type="AlphaFoldDB" id="A0A438E9D2"/>
<gene>
    <name evidence="2" type="ORF">CK203_089437</name>
</gene>
<feature type="domain" description="Reverse transcriptase zinc-binding" evidence="1">
    <location>
        <begin position="601"/>
        <end position="654"/>
    </location>
</feature>
<reference evidence="2 3" key="1">
    <citation type="journal article" date="2018" name="PLoS Genet.">
        <title>Population sequencing reveals clonal diversity and ancestral inbreeding in the grapevine cultivar Chardonnay.</title>
        <authorList>
            <person name="Roach M.J."/>
            <person name="Johnson D.L."/>
            <person name="Bohlmann J."/>
            <person name="van Vuuren H.J."/>
            <person name="Jones S.J."/>
            <person name="Pretorius I.S."/>
            <person name="Schmidt S.A."/>
            <person name="Borneman A.R."/>
        </authorList>
    </citation>
    <scope>NUCLEOTIDE SEQUENCE [LARGE SCALE GENOMIC DNA]</scope>
    <source>
        <strain evidence="3">cv. Chardonnay</strain>
        <tissue evidence="2">Leaf</tissue>
    </source>
</reference>
<dbReference type="InterPro" id="IPR036691">
    <property type="entry name" value="Endo/exonu/phosph_ase_sf"/>
</dbReference>
<evidence type="ECO:0000259" key="1">
    <source>
        <dbReference type="Pfam" id="PF13966"/>
    </source>
</evidence>
<organism evidence="2 3">
    <name type="scientific">Vitis vinifera</name>
    <name type="common">Grape</name>
    <dbReference type="NCBI Taxonomy" id="29760"/>
    <lineage>
        <taxon>Eukaryota</taxon>
        <taxon>Viridiplantae</taxon>
        <taxon>Streptophyta</taxon>
        <taxon>Embryophyta</taxon>
        <taxon>Tracheophyta</taxon>
        <taxon>Spermatophyta</taxon>
        <taxon>Magnoliopsida</taxon>
        <taxon>eudicotyledons</taxon>
        <taxon>Gunneridae</taxon>
        <taxon>Pentapetalae</taxon>
        <taxon>rosids</taxon>
        <taxon>Vitales</taxon>
        <taxon>Vitaceae</taxon>
        <taxon>Viteae</taxon>
        <taxon>Vitis</taxon>
    </lineage>
</organism>
<comment type="caution">
    <text evidence="2">The sequence shown here is derived from an EMBL/GenBank/DDBJ whole genome shotgun (WGS) entry which is preliminary data.</text>
</comment>
<dbReference type="PANTHER" id="PTHR36617:SF16">
    <property type="entry name" value="OS04G0516500 PROTEIN"/>
    <property type="match status" value="1"/>
</dbReference>
<accession>A0A438E9D2</accession>
<dbReference type="InterPro" id="IPR026960">
    <property type="entry name" value="RVT-Znf"/>
</dbReference>
<sequence>MWRISLRNKAFLESGGRGKLVEENHPWKIRAKRTSVAVAIDRNTSLVPQKSKVNPRQNYYEGQAVESLPEVAIKVNVVSNIGKSEDFDGLREIEGELDDPLKPESTSVLLCMILKDGHFVALQEHNQNTHSGEGLRGELVREKSPWVNKKFLWFCKSVRVLVEGFEEDILRILMEIENRRCSANKSKVNKKGTMSCTRKDGELKKLFSTINYDGLAGREAEDGDLGRQVVVVLMKLRILSWNVRGLHDPNKMMVIKSMGWWELGLGDSRCKGMAGRVLLLWDKRVLERLDVEVGSFSISCRFRNCKEGFFWVSFGLYDPLKGRERKELWEELAIVKGLWNEACFIDEFELVDPSLGNGAYTWSGRGRRSFVLAKKLHALKCDLKKWTKELGGRGEVIQVFEELHSQNAVFRSLNATFLVLISKKGGASDVQDFKPISLVGSLYKIIAKVLANKLKGGVKLKNKLAKSEITPVGATEDVDKETALFGCKVGKLPTTYLGLPLGAPHKSCKVKIKFWKDCWCTDTPLSQCFNQLFVLAVHRDATIEEMWDHDAGQGDWKLVFVRDFNDWEMDMVGELLHTLRGQRPSLEDDSVVWRQGRNGIFKIKEAYRLLDKPNATVFPARKIWVDRVPTKVCFFAWEATWGKVLTLDRLQLQPINLLQWLTYGGGKGLEAAVERCTLEDLSKIGNWRR</sequence>
<dbReference type="EMBL" id="QGNW01001359">
    <property type="protein sequence ID" value="RVW44210.1"/>
    <property type="molecule type" value="Genomic_DNA"/>
</dbReference>
<name>A0A438E9D2_VITVI</name>
<protein>
    <recommendedName>
        <fullName evidence="1">Reverse transcriptase zinc-binding domain-containing protein</fullName>
    </recommendedName>
</protein>
<dbReference type="SUPFAM" id="SSF56219">
    <property type="entry name" value="DNase I-like"/>
    <property type="match status" value="1"/>
</dbReference>
<dbReference type="Pfam" id="PF13966">
    <property type="entry name" value="zf-RVT"/>
    <property type="match status" value="1"/>
</dbReference>
<evidence type="ECO:0000313" key="3">
    <source>
        <dbReference type="Proteomes" id="UP000288805"/>
    </source>
</evidence>